<evidence type="ECO:0000313" key="1">
    <source>
        <dbReference type="EMBL" id="KWW97706.1"/>
    </source>
</evidence>
<protein>
    <submittedName>
        <fullName evidence="1">Uncharacterized protein</fullName>
    </submittedName>
</protein>
<proteinExistence type="predicted"/>
<organism evidence="1 2">
    <name type="scientific">Carbonactinospora thermoautotrophica</name>
    <dbReference type="NCBI Taxonomy" id="1469144"/>
    <lineage>
        <taxon>Bacteria</taxon>
        <taxon>Bacillati</taxon>
        <taxon>Actinomycetota</taxon>
        <taxon>Actinomycetes</taxon>
        <taxon>Kitasatosporales</taxon>
        <taxon>Carbonactinosporaceae</taxon>
        <taxon>Carbonactinospora</taxon>
    </lineage>
</organism>
<dbReference type="EMBL" id="JYIJ01000019">
    <property type="protein sequence ID" value="KWW97706.1"/>
    <property type="molecule type" value="Genomic_DNA"/>
</dbReference>
<name>A0A132MIP2_9ACTN</name>
<dbReference type="Proteomes" id="UP000070659">
    <property type="component" value="Unassembled WGS sequence"/>
</dbReference>
<dbReference type="AlphaFoldDB" id="A0A132MIP2"/>
<reference evidence="1 2" key="1">
    <citation type="submission" date="2015-02" db="EMBL/GenBank/DDBJ databases">
        <title>Physiological reanalysis, assessment of diazotrophy, and genome sequences of multiple isolates of Streptomyces thermoautotrophicus.</title>
        <authorList>
            <person name="MacKellar D.C."/>
            <person name="Lieber L."/>
            <person name="Norman J."/>
            <person name="Bolger A."/>
            <person name="Tobin C."/>
            <person name="Murray J.W."/>
            <person name="Prell J."/>
        </authorList>
    </citation>
    <scope>NUCLEOTIDE SEQUENCE [LARGE SCALE GENOMIC DNA]</scope>
    <source>
        <strain evidence="1 2">UBT1</strain>
    </source>
</reference>
<gene>
    <name evidence="1" type="ORF">TH66_19540</name>
</gene>
<evidence type="ECO:0000313" key="2">
    <source>
        <dbReference type="Proteomes" id="UP000070659"/>
    </source>
</evidence>
<accession>A0A132MIP2</accession>
<comment type="caution">
    <text evidence="1">The sequence shown here is derived from an EMBL/GenBank/DDBJ whole genome shotgun (WGS) entry which is preliminary data.</text>
</comment>
<sequence length="77" mass="8155">MPGPSFTGLPNPILKPHRTHTISTTENALNTISMVFTTHFRGTSPPYRSATPGMLIRPTSVAAISCHALSPGLTQLG</sequence>